<comment type="subunit">
    <text evidence="5">Homohexamer.</text>
</comment>
<protein>
    <recommendedName>
        <fullName evidence="5">Inorganic pyrophosphatase</fullName>
        <ecNumber evidence="5">3.6.1.1</ecNumber>
    </recommendedName>
    <alternativeName>
        <fullName evidence="5">Pyrophosphate phospho-hydrolase</fullName>
        <shortName evidence="5">PPase</shortName>
    </alternativeName>
</protein>
<feature type="binding site" evidence="5">
    <location>
        <position position="66"/>
    </location>
    <ligand>
        <name>Mg(2+)</name>
        <dbReference type="ChEBI" id="CHEBI:18420"/>
        <label>1</label>
    </ligand>
</feature>
<keyword evidence="5" id="KW-0963">Cytoplasm</keyword>
<dbReference type="HAMAP" id="MF_00209">
    <property type="entry name" value="Inorganic_PPase"/>
    <property type="match status" value="1"/>
</dbReference>
<dbReference type="PANTHER" id="PTHR10286">
    <property type="entry name" value="INORGANIC PYROPHOSPHATASE"/>
    <property type="match status" value="1"/>
</dbReference>
<evidence type="ECO:0000256" key="5">
    <source>
        <dbReference type="HAMAP-Rule" id="MF_00209"/>
    </source>
</evidence>
<evidence type="ECO:0000256" key="4">
    <source>
        <dbReference type="ARBA" id="ARBA00022842"/>
    </source>
</evidence>
<feature type="binding site" evidence="5">
    <location>
        <position position="44"/>
    </location>
    <ligand>
        <name>substrate</name>
    </ligand>
</feature>
<accession>A0ABP9X3X7</accession>
<name>A0ABP9X3X7_9CHLR</name>
<feature type="binding site" evidence="5">
    <location>
        <position position="140"/>
    </location>
    <ligand>
        <name>substrate</name>
    </ligand>
</feature>
<gene>
    <name evidence="5 6" type="primary">ppa</name>
    <name evidence="6" type="ORF">Hgul01_02864</name>
</gene>
<feature type="binding site" evidence="5">
    <location>
        <position position="71"/>
    </location>
    <ligand>
        <name>Mg(2+)</name>
        <dbReference type="ChEBI" id="CHEBI:18420"/>
        <label>2</label>
    </ligand>
</feature>
<proteinExistence type="inferred from homology"/>
<feature type="binding site" evidence="5">
    <location>
        <position position="56"/>
    </location>
    <ligand>
        <name>substrate</name>
    </ligand>
</feature>
<evidence type="ECO:0000256" key="3">
    <source>
        <dbReference type="ARBA" id="ARBA00022801"/>
    </source>
</evidence>
<dbReference type="PROSITE" id="PS00387">
    <property type="entry name" value="PPASE"/>
    <property type="match status" value="1"/>
</dbReference>
<sequence>MNIWHDVPFGDDAPEVINVVIEIPRGSRNKYEIDKDTGLVKLDRVLSSAVYYPGDYGLIPQTYCEDGDPLDVILLLNFPTFPGCLVEARPIGVFGMIDGGENDDKILAVPANDPYFANIKDLADVPPHFIKEVTQFFASYKALENKTVQVGEWQGAEAAKQRVQASIQLYNENFRKAE</sequence>
<dbReference type="CDD" id="cd00412">
    <property type="entry name" value="pyrophosphatase"/>
    <property type="match status" value="1"/>
</dbReference>
<dbReference type="RefSeq" id="WP_345722680.1">
    <property type="nucleotide sequence ID" value="NZ_BAABRU010000009.1"/>
</dbReference>
<dbReference type="EMBL" id="BAABRU010000009">
    <property type="protein sequence ID" value="GAA5529061.1"/>
    <property type="molecule type" value="Genomic_DNA"/>
</dbReference>
<keyword evidence="7" id="KW-1185">Reference proteome</keyword>
<feature type="binding site" evidence="5">
    <location>
        <position position="30"/>
    </location>
    <ligand>
        <name>substrate</name>
    </ligand>
</feature>
<evidence type="ECO:0000256" key="1">
    <source>
        <dbReference type="ARBA" id="ARBA00001946"/>
    </source>
</evidence>
<feature type="binding site" evidence="5">
    <location>
        <position position="103"/>
    </location>
    <ligand>
        <name>Mg(2+)</name>
        <dbReference type="ChEBI" id="CHEBI:18420"/>
        <label>1</label>
    </ligand>
</feature>
<keyword evidence="4 5" id="KW-0460">Magnesium</keyword>
<reference evidence="6 7" key="1">
    <citation type="submission" date="2024-02" db="EMBL/GenBank/DDBJ databases">
        <title>Herpetosiphon gulosus NBRC 112829.</title>
        <authorList>
            <person name="Ichikawa N."/>
            <person name="Katano-Makiyama Y."/>
            <person name="Hidaka K."/>
        </authorList>
    </citation>
    <scope>NUCLEOTIDE SEQUENCE [LARGE SCALE GENOMIC DNA]</scope>
    <source>
        <strain evidence="6 7">NBRC 112829</strain>
    </source>
</reference>
<keyword evidence="3 5" id="KW-0378">Hydrolase</keyword>
<comment type="caution">
    <text evidence="6">The sequence shown here is derived from an EMBL/GenBank/DDBJ whole genome shotgun (WGS) entry which is preliminary data.</text>
</comment>
<feature type="binding site" evidence="5">
    <location>
        <position position="71"/>
    </location>
    <ligand>
        <name>Mg(2+)</name>
        <dbReference type="ChEBI" id="CHEBI:18420"/>
        <label>1</label>
    </ligand>
</feature>
<dbReference type="SUPFAM" id="SSF50324">
    <property type="entry name" value="Inorganic pyrophosphatase"/>
    <property type="match status" value="1"/>
</dbReference>
<dbReference type="InterPro" id="IPR008162">
    <property type="entry name" value="Pyrophosphatase"/>
</dbReference>
<evidence type="ECO:0000256" key="2">
    <source>
        <dbReference type="ARBA" id="ARBA00022723"/>
    </source>
</evidence>
<dbReference type="EC" id="3.6.1.1" evidence="5"/>
<dbReference type="Gene3D" id="3.90.80.10">
    <property type="entry name" value="Inorganic pyrophosphatase"/>
    <property type="match status" value="1"/>
</dbReference>
<comment type="catalytic activity">
    <reaction evidence="5">
        <text>diphosphate + H2O = 2 phosphate + H(+)</text>
        <dbReference type="Rhea" id="RHEA:24576"/>
        <dbReference type="ChEBI" id="CHEBI:15377"/>
        <dbReference type="ChEBI" id="CHEBI:15378"/>
        <dbReference type="ChEBI" id="CHEBI:33019"/>
        <dbReference type="ChEBI" id="CHEBI:43474"/>
        <dbReference type="EC" id="3.6.1.1"/>
    </reaction>
</comment>
<dbReference type="Pfam" id="PF00719">
    <property type="entry name" value="Pyrophosphatase"/>
    <property type="match status" value="1"/>
</dbReference>
<dbReference type="InterPro" id="IPR036649">
    <property type="entry name" value="Pyrophosphatase_sf"/>
</dbReference>
<evidence type="ECO:0000313" key="6">
    <source>
        <dbReference type="EMBL" id="GAA5529061.1"/>
    </source>
</evidence>
<dbReference type="Proteomes" id="UP001428290">
    <property type="component" value="Unassembled WGS sequence"/>
</dbReference>
<comment type="function">
    <text evidence="5">Catalyzes the hydrolysis of inorganic pyrophosphate (PPi) forming two phosphate ions.</text>
</comment>
<keyword evidence="2 5" id="KW-0479">Metal-binding</keyword>
<comment type="cofactor">
    <cofactor evidence="1 5">
        <name>Mg(2+)</name>
        <dbReference type="ChEBI" id="CHEBI:18420"/>
    </cofactor>
</comment>
<comment type="subcellular location">
    <subcellularLocation>
        <location evidence="5">Cytoplasm</location>
    </subcellularLocation>
</comment>
<comment type="similarity">
    <text evidence="5">Belongs to the PPase family.</text>
</comment>
<evidence type="ECO:0000313" key="7">
    <source>
        <dbReference type="Proteomes" id="UP001428290"/>
    </source>
</evidence>
<organism evidence="6 7">
    <name type="scientific">Herpetosiphon gulosus</name>
    <dbReference type="NCBI Taxonomy" id="1973496"/>
    <lineage>
        <taxon>Bacteria</taxon>
        <taxon>Bacillati</taxon>
        <taxon>Chloroflexota</taxon>
        <taxon>Chloroflexia</taxon>
        <taxon>Herpetosiphonales</taxon>
        <taxon>Herpetosiphonaceae</taxon>
        <taxon>Herpetosiphon</taxon>
    </lineage>
</organism>